<name>A0A4Y4C8S8_9CORY</name>
<dbReference type="GeneID" id="82888832"/>
<accession>A0A4Y4C8S8</accession>
<gene>
    <name evidence="1" type="ORF">CVA01_27610</name>
</gene>
<dbReference type="RefSeq" id="WP_141331483.1">
    <property type="nucleotide sequence ID" value="NZ_BJNT01000026.1"/>
</dbReference>
<protein>
    <submittedName>
        <fullName evidence="1">Uncharacterized protein</fullName>
    </submittedName>
</protein>
<reference evidence="1 2" key="1">
    <citation type="submission" date="2019-06" db="EMBL/GenBank/DDBJ databases">
        <title>Whole genome shotgun sequence of Corynebacterium variabile NBRC 15286.</title>
        <authorList>
            <person name="Hosoyama A."/>
            <person name="Uohara A."/>
            <person name="Ohji S."/>
            <person name="Ichikawa N."/>
        </authorList>
    </citation>
    <scope>NUCLEOTIDE SEQUENCE [LARGE SCALE GENOMIC DNA]</scope>
    <source>
        <strain evidence="1 2">NBRC 15286</strain>
    </source>
</reference>
<evidence type="ECO:0000313" key="1">
    <source>
        <dbReference type="EMBL" id="GEC87447.1"/>
    </source>
</evidence>
<proteinExistence type="predicted"/>
<sequence length="82" mass="9017">MPPELQWNTKAFEAIRRSPGVMSAVDAEADSIAIECGSGYATSSVQGKTRYRTIVIPDTYKAYRDNQKNNTLVKVLSAHKLG</sequence>
<dbReference type="EMBL" id="BJNT01000026">
    <property type="protein sequence ID" value="GEC87447.1"/>
    <property type="molecule type" value="Genomic_DNA"/>
</dbReference>
<dbReference type="AlphaFoldDB" id="A0A4Y4C8S8"/>
<comment type="caution">
    <text evidence="1">The sequence shown here is derived from an EMBL/GenBank/DDBJ whole genome shotgun (WGS) entry which is preliminary data.</text>
</comment>
<evidence type="ECO:0000313" key="2">
    <source>
        <dbReference type="Proteomes" id="UP000319986"/>
    </source>
</evidence>
<organism evidence="1 2">
    <name type="scientific">Corynebacterium variabile</name>
    <dbReference type="NCBI Taxonomy" id="1727"/>
    <lineage>
        <taxon>Bacteria</taxon>
        <taxon>Bacillati</taxon>
        <taxon>Actinomycetota</taxon>
        <taxon>Actinomycetes</taxon>
        <taxon>Mycobacteriales</taxon>
        <taxon>Corynebacteriaceae</taxon>
        <taxon>Corynebacterium</taxon>
    </lineage>
</organism>
<dbReference type="Proteomes" id="UP000319986">
    <property type="component" value="Unassembled WGS sequence"/>
</dbReference>